<protein>
    <submittedName>
        <fullName evidence="2">Uncharacterized protein</fullName>
    </submittedName>
</protein>
<dbReference type="Proteomes" id="UP000230002">
    <property type="component" value="Unassembled WGS sequence"/>
</dbReference>
<dbReference type="AlphaFoldDB" id="A0A2G8RYB0"/>
<keyword evidence="3" id="KW-1185">Reference proteome</keyword>
<name>A0A2G8RYB0_9APHY</name>
<comment type="caution">
    <text evidence="2">The sequence shown here is derived from an EMBL/GenBank/DDBJ whole genome shotgun (WGS) entry which is preliminary data.</text>
</comment>
<gene>
    <name evidence="2" type="ORF">GSI_12267</name>
</gene>
<reference evidence="2 3" key="1">
    <citation type="journal article" date="2015" name="Sci. Rep.">
        <title>Chromosome-level genome map provides insights into diverse defense mechanisms in the medicinal fungus Ganoderma sinense.</title>
        <authorList>
            <person name="Zhu Y."/>
            <person name="Xu J."/>
            <person name="Sun C."/>
            <person name="Zhou S."/>
            <person name="Xu H."/>
            <person name="Nelson D.R."/>
            <person name="Qian J."/>
            <person name="Song J."/>
            <person name="Luo H."/>
            <person name="Xiang L."/>
            <person name="Li Y."/>
            <person name="Xu Z."/>
            <person name="Ji A."/>
            <person name="Wang L."/>
            <person name="Lu S."/>
            <person name="Hayward A."/>
            <person name="Sun W."/>
            <person name="Li X."/>
            <person name="Schwartz D.C."/>
            <person name="Wang Y."/>
            <person name="Chen S."/>
        </authorList>
    </citation>
    <scope>NUCLEOTIDE SEQUENCE [LARGE SCALE GENOMIC DNA]</scope>
    <source>
        <strain evidence="2 3">ZZ0214-1</strain>
    </source>
</reference>
<organism evidence="2 3">
    <name type="scientific">Ganoderma sinense ZZ0214-1</name>
    <dbReference type="NCBI Taxonomy" id="1077348"/>
    <lineage>
        <taxon>Eukaryota</taxon>
        <taxon>Fungi</taxon>
        <taxon>Dikarya</taxon>
        <taxon>Basidiomycota</taxon>
        <taxon>Agaricomycotina</taxon>
        <taxon>Agaricomycetes</taxon>
        <taxon>Polyporales</taxon>
        <taxon>Polyporaceae</taxon>
        <taxon>Ganoderma</taxon>
    </lineage>
</organism>
<accession>A0A2G8RYB0</accession>
<feature type="region of interest" description="Disordered" evidence="1">
    <location>
        <begin position="17"/>
        <end position="39"/>
    </location>
</feature>
<dbReference type="EMBL" id="AYKW01000045">
    <property type="protein sequence ID" value="PIL26509.1"/>
    <property type="molecule type" value="Genomic_DNA"/>
</dbReference>
<evidence type="ECO:0000256" key="1">
    <source>
        <dbReference type="SAM" id="MobiDB-lite"/>
    </source>
</evidence>
<feature type="region of interest" description="Disordered" evidence="1">
    <location>
        <begin position="68"/>
        <end position="98"/>
    </location>
</feature>
<evidence type="ECO:0000313" key="3">
    <source>
        <dbReference type="Proteomes" id="UP000230002"/>
    </source>
</evidence>
<evidence type="ECO:0000313" key="2">
    <source>
        <dbReference type="EMBL" id="PIL26509.1"/>
    </source>
</evidence>
<sequence length="188" mass="20531">MVPGGRTKFVQSRAALVSSSAGGAHPVVEEHPERAPPDMRDCRACAHTPLRVLQREVPDGPILARPPVEEVAAERTATKERAREHRSTRENAATASQASASHMSMQYLRFDGERYSTTPSSLFQPSTTKYSSWRSVIFLGLDVVDLVLVCKTDDSRDWSNVGFGSMEPEHAPISSAMVCAGKYRCGIA</sequence>
<proteinExistence type="predicted"/>
<feature type="compositionally biased region" description="Basic and acidic residues" evidence="1">
    <location>
        <begin position="27"/>
        <end position="39"/>
    </location>
</feature>
<feature type="compositionally biased region" description="Basic and acidic residues" evidence="1">
    <location>
        <begin position="72"/>
        <end position="89"/>
    </location>
</feature>